<reference evidence="3 4" key="1">
    <citation type="submission" date="2015-06" db="EMBL/GenBank/DDBJ databases">
        <title>R. anatipestifer strain HXb2 is the most virulent strain so far, and the genome sequence would help us uncover the pathogenesis.</title>
        <authorList>
            <person name="Hu Q."/>
            <person name="Qi J."/>
            <person name="Bo H."/>
            <person name="Liu G."/>
            <person name="Tao M."/>
            <person name="Ding Y."/>
            <person name="Xue Y."/>
        </authorList>
    </citation>
    <scope>NUCLEOTIDE SEQUENCE [LARGE SCALE GENOMIC DNA]</scope>
    <source>
        <strain evidence="3 4">HXb2</strain>
    </source>
</reference>
<dbReference type="RefSeq" id="WP_079207821.1">
    <property type="nucleotide sequence ID" value="NZ_CP011859.1"/>
</dbReference>
<feature type="coiled-coil region" evidence="1">
    <location>
        <begin position="180"/>
        <end position="233"/>
    </location>
</feature>
<evidence type="ECO:0000256" key="2">
    <source>
        <dbReference type="SAM" id="MobiDB-lite"/>
    </source>
</evidence>
<feature type="compositionally biased region" description="Basic and acidic residues" evidence="2">
    <location>
        <begin position="49"/>
        <end position="68"/>
    </location>
</feature>
<evidence type="ECO:0000313" key="4">
    <source>
        <dbReference type="Proteomes" id="UP000189883"/>
    </source>
</evidence>
<accession>A0A1S7DU57</accession>
<sequence length="233" mass="27715">MNAQQHQELLKEFSSKGGSQKLVKSLEKFSLQNYAKLKYEYGKLSPKSTNDKAKTQDTDQVEAKEPAKKYTPGKNPRVFHDLIADYPVQLHATFRKRWQVWMEACSWKMQLNEVPDHDAETAFDIQLKIYECFKIFDECQKILKHYQEHKRIMPTEVSVDFSKMSELEIFKYQNKLRASITRRRQTIESLEKNLPNKENNNYAIRLHSLNRKKEQLQEKINELLECEKILKNE</sequence>
<protein>
    <submittedName>
        <fullName evidence="3">Uncharacterized protein</fullName>
    </submittedName>
</protein>
<feature type="region of interest" description="Disordered" evidence="2">
    <location>
        <begin position="44"/>
        <end position="72"/>
    </location>
</feature>
<keyword evidence="1" id="KW-0175">Coiled coil</keyword>
<evidence type="ECO:0000313" key="3">
    <source>
        <dbReference type="EMBL" id="AQY22672.1"/>
    </source>
</evidence>
<gene>
    <name evidence="3" type="ORF">AB406_1729</name>
</gene>
<name>A0A1S7DU57_RIEAN</name>
<dbReference type="EMBL" id="CP011859">
    <property type="protein sequence ID" value="AQY22672.1"/>
    <property type="molecule type" value="Genomic_DNA"/>
</dbReference>
<organism evidence="3 4">
    <name type="scientific">Riemerella anatipestifer</name>
    <name type="common">Moraxella anatipestifer</name>
    <dbReference type="NCBI Taxonomy" id="34085"/>
    <lineage>
        <taxon>Bacteria</taxon>
        <taxon>Pseudomonadati</taxon>
        <taxon>Bacteroidota</taxon>
        <taxon>Flavobacteriia</taxon>
        <taxon>Flavobacteriales</taxon>
        <taxon>Weeksellaceae</taxon>
        <taxon>Riemerella</taxon>
    </lineage>
</organism>
<dbReference type="Proteomes" id="UP000189883">
    <property type="component" value="Chromosome"/>
</dbReference>
<evidence type="ECO:0000256" key="1">
    <source>
        <dbReference type="SAM" id="Coils"/>
    </source>
</evidence>
<dbReference type="AlphaFoldDB" id="A0A1S7DU57"/>
<feature type="region of interest" description="Disordered" evidence="2">
    <location>
        <begin position="1"/>
        <end position="20"/>
    </location>
</feature>
<proteinExistence type="predicted"/>